<feature type="signal peptide" evidence="1">
    <location>
        <begin position="1"/>
        <end position="33"/>
    </location>
</feature>
<dbReference type="OrthoDB" id="3062325at2759"/>
<name>A0A8H5EU13_9AGAR</name>
<evidence type="ECO:0008006" key="4">
    <source>
        <dbReference type="Google" id="ProtNLM"/>
    </source>
</evidence>
<dbReference type="AlphaFoldDB" id="A0A8H5EU13"/>
<evidence type="ECO:0000256" key="1">
    <source>
        <dbReference type="SAM" id="SignalP"/>
    </source>
</evidence>
<gene>
    <name evidence="2" type="ORF">D9619_003786</name>
</gene>
<evidence type="ECO:0000313" key="2">
    <source>
        <dbReference type="EMBL" id="KAF5311968.1"/>
    </source>
</evidence>
<dbReference type="EMBL" id="JAACJJ010000056">
    <property type="protein sequence ID" value="KAF5311968.1"/>
    <property type="molecule type" value="Genomic_DNA"/>
</dbReference>
<dbReference type="Proteomes" id="UP000567179">
    <property type="component" value="Unassembled WGS sequence"/>
</dbReference>
<comment type="caution">
    <text evidence="2">The sequence shown here is derived from an EMBL/GenBank/DDBJ whole genome shotgun (WGS) entry which is preliminary data.</text>
</comment>
<keyword evidence="1" id="KW-0732">Signal</keyword>
<feature type="chain" id="PRO_5034111573" description="Glycoside hydrolase family 78 protein" evidence="1">
    <location>
        <begin position="34"/>
        <end position="395"/>
    </location>
</feature>
<evidence type="ECO:0000313" key="3">
    <source>
        <dbReference type="Proteomes" id="UP000567179"/>
    </source>
</evidence>
<accession>A0A8H5EU13</accession>
<reference evidence="2 3" key="1">
    <citation type="journal article" date="2020" name="ISME J.">
        <title>Uncovering the hidden diversity of litter-decomposition mechanisms in mushroom-forming fungi.</title>
        <authorList>
            <person name="Floudas D."/>
            <person name="Bentzer J."/>
            <person name="Ahren D."/>
            <person name="Johansson T."/>
            <person name="Persson P."/>
            <person name="Tunlid A."/>
        </authorList>
    </citation>
    <scope>NUCLEOTIDE SEQUENCE [LARGE SCALE GENOMIC DNA]</scope>
    <source>
        <strain evidence="2 3">CBS 101986</strain>
    </source>
</reference>
<organism evidence="2 3">
    <name type="scientific">Psilocybe cf. subviscida</name>
    <dbReference type="NCBI Taxonomy" id="2480587"/>
    <lineage>
        <taxon>Eukaryota</taxon>
        <taxon>Fungi</taxon>
        <taxon>Dikarya</taxon>
        <taxon>Basidiomycota</taxon>
        <taxon>Agaricomycotina</taxon>
        <taxon>Agaricomycetes</taxon>
        <taxon>Agaricomycetidae</taxon>
        <taxon>Agaricales</taxon>
        <taxon>Agaricineae</taxon>
        <taxon>Strophariaceae</taxon>
        <taxon>Psilocybe</taxon>
    </lineage>
</organism>
<sequence length="395" mass="42385">MFLSRFTHKARFSHLLLLFSAGLLLSLVPPVESHDSGAHGFVRSSWIEDPSVGTVPSSDLVAAFQKSSWIWTTESTPSNAPQGSVAFRNTFTAPTGKLPTHANVLITADDQFSLFVDGDFVGQSPLSAEIWKNAQFFMVTLNSSASHLFAILATNINGPAGLLAAIQIQFSDGTSSIFTTDSTWIYTTSVAAGWNTLGGSTSGWSTAHILDVYGVGSWGTRVIIPTSVSSFDFTFDFSLWIWSAESNPPNAPPGQRAFRKTFTAPTGKTLRSAFIIPITVDNGFTFYVNGQHIGDSPNKNNASDWESGQQFTVPLSGTTAIFAIIATNLPDMDNVGGDTAAGLLAMIRATFTDGPARPLSRIPVGRFPIPSLWGSKHYLSMIRAGMLPIHKALSV</sequence>
<proteinExistence type="predicted"/>
<protein>
    <recommendedName>
        <fullName evidence="4">Glycoside hydrolase family 78 protein</fullName>
    </recommendedName>
</protein>
<dbReference type="Gene3D" id="2.60.120.260">
    <property type="entry name" value="Galactose-binding domain-like"/>
    <property type="match status" value="2"/>
</dbReference>
<keyword evidence="3" id="KW-1185">Reference proteome</keyword>